<name>A0A176WED6_MARPO</name>
<dbReference type="PANTHER" id="PTHR11061:SF30">
    <property type="entry name" value="TRNA (URACIL(54)-C(5))-METHYLTRANSFERASE"/>
    <property type="match status" value="1"/>
</dbReference>
<evidence type="ECO:0000256" key="3">
    <source>
        <dbReference type="ARBA" id="ARBA00022691"/>
    </source>
</evidence>
<dbReference type="EMBL" id="LVLJ01001095">
    <property type="protein sequence ID" value="OAE31449.1"/>
    <property type="molecule type" value="Genomic_DNA"/>
</dbReference>
<keyword evidence="2 4" id="KW-0808">Transferase</keyword>
<keyword evidence="1 4" id="KW-0489">Methyltransferase</keyword>
<gene>
    <name evidence="7" type="ORF">AXG93_725s1390</name>
</gene>
<dbReference type="Proteomes" id="UP000077202">
    <property type="component" value="Unassembled WGS sequence"/>
</dbReference>
<dbReference type="Pfam" id="PF05958">
    <property type="entry name" value="tRNA_U5-meth_tr"/>
    <property type="match status" value="1"/>
</dbReference>
<sequence>MARLLLLVHGTPYPHAQLTSSGDRNSALATRDTLGRISRQLQFEVSLSVSVIRILQGTLAGRQAWVVCSKFAIMALWRSFSSVCCTSFGSRPCVVPLHTRSRAFSVRNATASASSDVDQLLPVFEDVKENLQEPTRRSQSSPKEKGPSSYFPKKGQDIELVCESLAYKGNGVCKVVETGFVVLCERALPGERLLARIVKKKRGFAEAYKLKTLSVHHNAVAAPCQHFGDCGGCKTQNLAYHAQLHEKEQQVHDLIARTGRFGISQPDGPTGSYLKPIVPCPMEFHYRNKMEFSFGTQQWVPAESYSSVGQANDEEYPEVTKSESYSEDFALGLHAPKRFDRILPINECLLQHDVANQIFKQVKAYCYANSKKLPAYDVHTHKGFLRHLMIRTGSDLKTGGPQIMVNLVTSTFQPDLIQPLVTSLVDEFPQMVSFVNNVATSVGNTSQSDEEHVLFGGRVITETLRGLQFEISANSFFQTNTSQAEVLYRMVEEQSSLKGDASEIILDLFCGTGTIGLSMAKKAKHVYGYEIVPEAVVDARRNAERNGIRNATFIQSDLNKLINDFHQDFPQPDIVITDPNRPGMHLKLIKFLLNLRARRIVYVSCNPSTCARDLDLLCHGGEGGLEPQTYKLVSVQPVDMFPHTPHIECVCVLDLIERS</sequence>
<protein>
    <recommendedName>
        <fullName evidence="6">TRAM domain-containing protein</fullName>
    </recommendedName>
</protein>
<evidence type="ECO:0000313" key="7">
    <source>
        <dbReference type="EMBL" id="OAE31449.1"/>
    </source>
</evidence>
<feature type="domain" description="TRAM" evidence="6">
    <location>
        <begin position="151"/>
        <end position="211"/>
    </location>
</feature>
<dbReference type="SUPFAM" id="SSF50249">
    <property type="entry name" value="Nucleic acid-binding proteins"/>
    <property type="match status" value="1"/>
</dbReference>
<dbReference type="InterPro" id="IPR029063">
    <property type="entry name" value="SAM-dependent_MTases_sf"/>
</dbReference>
<dbReference type="AlphaFoldDB" id="A0A176WED6"/>
<evidence type="ECO:0000256" key="1">
    <source>
        <dbReference type="ARBA" id="ARBA00022603"/>
    </source>
</evidence>
<dbReference type="PROSITE" id="PS50926">
    <property type="entry name" value="TRAM"/>
    <property type="match status" value="1"/>
</dbReference>
<keyword evidence="3 4" id="KW-0949">S-adenosyl-L-methionine</keyword>
<dbReference type="FunFam" id="3.40.50.150:FF:000009">
    <property type="entry name" value="23S rRNA (Uracil(1939)-C(5))-methyltransferase RlmD"/>
    <property type="match status" value="1"/>
</dbReference>
<organism evidence="7 8">
    <name type="scientific">Marchantia polymorpha subsp. ruderalis</name>
    <dbReference type="NCBI Taxonomy" id="1480154"/>
    <lineage>
        <taxon>Eukaryota</taxon>
        <taxon>Viridiplantae</taxon>
        <taxon>Streptophyta</taxon>
        <taxon>Embryophyta</taxon>
        <taxon>Marchantiophyta</taxon>
        <taxon>Marchantiopsida</taxon>
        <taxon>Marchantiidae</taxon>
        <taxon>Marchantiales</taxon>
        <taxon>Marchantiaceae</taxon>
        <taxon>Marchantia</taxon>
    </lineage>
</organism>
<evidence type="ECO:0000256" key="4">
    <source>
        <dbReference type="PROSITE-ProRule" id="PRU01024"/>
    </source>
</evidence>
<dbReference type="GO" id="GO:0008757">
    <property type="term" value="F:S-adenosylmethionine-dependent methyltransferase activity"/>
    <property type="evidence" value="ECO:0007669"/>
    <property type="project" value="UniProtKB-ARBA"/>
</dbReference>
<accession>A0A176WED6</accession>
<comment type="similarity">
    <text evidence="4">Belongs to the class I-like SAM-binding methyltransferase superfamily. RNA M5U methyltransferase family.</text>
</comment>
<feature type="binding site" evidence="4">
    <location>
        <position position="509"/>
    </location>
    <ligand>
        <name>S-adenosyl-L-methionine</name>
        <dbReference type="ChEBI" id="CHEBI:59789"/>
    </ligand>
</feature>
<feature type="binding site" evidence="4">
    <location>
        <position position="530"/>
    </location>
    <ligand>
        <name>S-adenosyl-L-methionine</name>
        <dbReference type="ChEBI" id="CHEBI:59789"/>
    </ligand>
</feature>
<feature type="active site" description="Nucleophile" evidence="4">
    <location>
        <position position="605"/>
    </location>
</feature>
<evidence type="ECO:0000313" key="8">
    <source>
        <dbReference type="Proteomes" id="UP000077202"/>
    </source>
</evidence>
<evidence type="ECO:0000256" key="5">
    <source>
        <dbReference type="SAM" id="MobiDB-lite"/>
    </source>
</evidence>
<dbReference type="InterPro" id="IPR012340">
    <property type="entry name" value="NA-bd_OB-fold"/>
</dbReference>
<dbReference type="Gene3D" id="2.40.50.140">
    <property type="entry name" value="Nucleic acid-binding proteins"/>
    <property type="match status" value="1"/>
</dbReference>
<dbReference type="Gene3D" id="2.40.50.1070">
    <property type="match status" value="1"/>
</dbReference>
<dbReference type="CDD" id="cd02440">
    <property type="entry name" value="AdoMet_MTases"/>
    <property type="match status" value="1"/>
</dbReference>
<evidence type="ECO:0000259" key="6">
    <source>
        <dbReference type="PROSITE" id="PS50926"/>
    </source>
</evidence>
<dbReference type="FunFam" id="2.40.50.1070:FF:000003">
    <property type="entry name" value="23S rRNA (Uracil-5-)-methyltransferase RumA"/>
    <property type="match status" value="1"/>
</dbReference>
<dbReference type="GO" id="GO:0006396">
    <property type="term" value="P:RNA processing"/>
    <property type="evidence" value="ECO:0007669"/>
    <property type="project" value="InterPro"/>
</dbReference>
<proteinExistence type="inferred from homology"/>
<dbReference type="NCBIfam" id="TIGR00479">
    <property type="entry name" value="rumA"/>
    <property type="match status" value="1"/>
</dbReference>
<evidence type="ECO:0000256" key="2">
    <source>
        <dbReference type="ARBA" id="ARBA00022679"/>
    </source>
</evidence>
<feature type="binding site" evidence="4">
    <location>
        <position position="478"/>
    </location>
    <ligand>
        <name>S-adenosyl-L-methionine</name>
        <dbReference type="ChEBI" id="CHEBI:59789"/>
    </ligand>
</feature>
<feature type="compositionally biased region" description="Basic and acidic residues" evidence="5">
    <location>
        <begin position="131"/>
        <end position="146"/>
    </location>
</feature>
<dbReference type="InterPro" id="IPR002792">
    <property type="entry name" value="TRAM_dom"/>
</dbReference>
<dbReference type="InterPro" id="IPR010280">
    <property type="entry name" value="U5_MeTrfase_fam"/>
</dbReference>
<dbReference type="InterPro" id="IPR030391">
    <property type="entry name" value="MeTrfase_TrmA_CS"/>
</dbReference>
<dbReference type="PROSITE" id="PS51687">
    <property type="entry name" value="SAM_MT_RNA_M5U"/>
    <property type="match status" value="1"/>
</dbReference>
<dbReference type="PROSITE" id="PS01231">
    <property type="entry name" value="TRMA_2"/>
    <property type="match status" value="1"/>
</dbReference>
<dbReference type="Gene3D" id="3.40.50.150">
    <property type="entry name" value="Vaccinia Virus protein VP39"/>
    <property type="match status" value="1"/>
</dbReference>
<dbReference type="GO" id="GO:0001510">
    <property type="term" value="P:RNA methylation"/>
    <property type="evidence" value="ECO:0007669"/>
    <property type="project" value="UniProtKB-ARBA"/>
</dbReference>
<dbReference type="GO" id="GO:0008173">
    <property type="term" value="F:RNA methyltransferase activity"/>
    <property type="evidence" value="ECO:0007669"/>
    <property type="project" value="InterPro"/>
</dbReference>
<feature type="region of interest" description="Disordered" evidence="5">
    <location>
        <begin position="131"/>
        <end position="152"/>
    </location>
</feature>
<keyword evidence="8" id="KW-1185">Reference proteome</keyword>
<comment type="caution">
    <text evidence="7">The sequence shown here is derived from an EMBL/GenBank/DDBJ whole genome shotgun (WGS) entry which is preliminary data.</text>
</comment>
<dbReference type="SUPFAM" id="SSF53335">
    <property type="entry name" value="S-adenosyl-L-methionine-dependent methyltransferases"/>
    <property type="match status" value="1"/>
</dbReference>
<dbReference type="PANTHER" id="PTHR11061">
    <property type="entry name" value="RNA M5U METHYLTRANSFERASE"/>
    <property type="match status" value="1"/>
</dbReference>
<reference evidence="7" key="1">
    <citation type="submission" date="2016-03" db="EMBL/GenBank/DDBJ databases">
        <title>Mechanisms controlling the formation of the plant cell surface in tip-growing cells are functionally conserved among land plants.</title>
        <authorList>
            <person name="Honkanen S."/>
            <person name="Jones V.A."/>
            <person name="Morieri G."/>
            <person name="Champion C."/>
            <person name="Hetherington A.J."/>
            <person name="Kelly S."/>
            <person name="Saint-Marcoux D."/>
            <person name="Proust H."/>
            <person name="Prescott H."/>
            <person name="Dolan L."/>
        </authorList>
    </citation>
    <scope>NUCLEOTIDE SEQUENCE [LARGE SCALE GENOMIC DNA]</scope>
    <source>
        <tissue evidence="7">Whole gametophyte</tissue>
    </source>
</reference>
<feature type="binding site" evidence="4">
    <location>
        <position position="578"/>
    </location>
    <ligand>
        <name>S-adenosyl-L-methionine</name>
        <dbReference type="ChEBI" id="CHEBI:59789"/>
    </ligand>
</feature>